<keyword evidence="2" id="KW-1185">Reference proteome</keyword>
<dbReference type="AlphaFoldDB" id="A0AAV4T271"/>
<proteinExistence type="predicted"/>
<evidence type="ECO:0000313" key="1">
    <source>
        <dbReference type="EMBL" id="GIY38855.1"/>
    </source>
</evidence>
<gene>
    <name evidence="1" type="primary">X975_22733</name>
    <name evidence="1" type="ORF">CEXT_542281</name>
</gene>
<sequence length="86" mass="10185">MRVIYEKYYNQQNKSSSVVSNKCTPANLKLPKLRLKEYDLMPRSWVEFEGQFCSIDENESIRVEDKFQYLLSLLKSNTKARDIVES</sequence>
<protein>
    <submittedName>
        <fullName evidence="1">Transposable element Tc1 transposase</fullName>
    </submittedName>
</protein>
<accession>A0AAV4T271</accession>
<name>A0AAV4T271_CAEEX</name>
<dbReference type="EMBL" id="BPLR01010365">
    <property type="protein sequence ID" value="GIY38855.1"/>
    <property type="molecule type" value="Genomic_DNA"/>
</dbReference>
<evidence type="ECO:0000313" key="2">
    <source>
        <dbReference type="Proteomes" id="UP001054945"/>
    </source>
</evidence>
<organism evidence="1 2">
    <name type="scientific">Caerostris extrusa</name>
    <name type="common">Bark spider</name>
    <name type="synonym">Caerostris bankana</name>
    <dbReference type="NCBI Taxonomy" id="172846"/>
    <lineage>
        <taxon>Eukaryota</taxon>
        <taxon>Metazoa</taxon>
        <taxon>Ecdysozoa</taxon>
        <taxon>Arthropoda</taxon>
        <taxon>Chelicerata</taxon>
        <taxon>Arachnida</taxon>
        <taxon>Araneae</taxon>
        <taxon>Araneomorphae</taxon>
        <taxon>Entelegynae</taxon>
        <taxon>Araneoidea</taxon>
        <taxon>Araneidae</taxon>
        <taxon>Caerostris</taxon>
    </lineage>
</organism>
<comment type="caution">
    <text evidence="1">The sequence shown here is derived from an EMBL/GenBank/DDBJ whole genome shotgun (WGS) entry which is preliminary data.</text>
</comment>
<dbReference type="Proteomes" id="UP001054945">
    <property type="component" value="Unassembled WGS sequence"/>
</dbReference>
<reference evidence="1 2" key="1">
    <citation type="submission" date="2021-06" db="EMBL/GenBank/DDBJ databases">
        <title>Caerostris extrusa draft genome.</title>
        <authorList>
            <person name="Kono N."/>
            <person name="Arakawa K."/>
        </authorList>
    </citation>
    <scope>NUCLEOTIDE SEQUENCE [LARGE SCALE GENOMIC DNA]</scope>
</reference>